<feature type="transmembrane region" description="Helical" evidence="2">
    <location>
        <begin position="36"/>
        <end position="56"/>
    </location>
</feature>
<keyword evidence="5" id="KW-1185">Reference proteome</keyword>
<dbReference type="PANTHER" id="PTHR46438">
    <property type="entry name" value="ALPHA/BETA-HYDROLASES SUPERFAMILY PROTEIN"/>
    <property type="match status" value="1"/>
</dbReference>
<dbReference type="RefSeq" id="WP_189959210.1">
    <property type="nucleotide sequence ID" value="NZ_BMVG01000058.1"/>
</dbReference>
<accession>A0A918YTZ2</accession>
<keyword evidence="2" id="KW-0812">Transmembrane</keyword>
<organism evidence="4 5">
    <name type="scientific">Streptomyces alanosinicus</name>
    <dbReference type="NCBI Taxonomy" id="68171"/>
    <lineage>
        <taxon>Bacteria</taxon>
        <taxon>Bacillati</taxon>
        <taxon>Actinomycetota</taxon>
        <taxon>Actinomycetes</taxon>
        <taxon>Kitasatosporales</taxon>
        <taxon>Streptomycetaceae</taxon>
        <taxon>Streptomyces</taxon>
    </lineage>
</organism>
<reference evidence="4" key="2">
    <citation type="submission" date="2020-09" db="EMBL/GenBank/DDBJ databases">
        <authorList>
            <person name="Sun Q."/>
            <person name="Ohkuma M."/>
        </authorList>
    </citation>
    <scope>NUCLEOTIDE SEQUENCE</scope>
    <source>
        <strain evidence="4">JCM 4714</strain>
    </source>
</reference>
<dbReference type="SUPFAM" id="SSF53474">
    <property type="entry name" value="alpha/beta-Hydrolases"/>
    <property type="match status" value="1"/>
</dbReference>
<gene>
    <name evidence="4" type="ORF">GCM10010339_88730</name>
</gene>
<dbReference type="EMBL" id="BMVG01000058">
    <property type="protein sequence ID" value="GHE15117.1"/>
    <property type="molecule type" value="Genomic_DNA"/>
</dbReference>
<dbReference type="GO" id="GO:0003824">
    <property type="term" value="F:catalytic activity"/>
    <property type="evidence" value="ECO:0007669"/>
    <property type="project" value="UniProtKB-ARBA"/>
</dbReference>
<evidence type="ECO:0000259" key="3">
    <source>
        <dbReference type="Pfam" id="PF00561"/>
    </source>
</evidence>
<dbReference type="Gene3D" id="3.40.50.1820">
    <property type="entry name" value="alpha/beta hydrolase"/>
    <property type="match status" value="1"/>
</dbReference>
<dbReference type="PRINTS" id="PR00111">
    <property type="entry name" value="ABHYDROLASE"/>
</dbReference>
<dbReference type="Pfam" id="PF00561">
    <property type="entry name" value="Abhydrolase_1"/>
    <property type="match status" value="1"/>
</dbReference>
<reference evidence="4" key="1">
    <citation type="journal article" date="2014" name="Int. J. Syst. Evol. Microbiol.">
        <title>Complete genome sequence of Corynebacterium casei LMG S-19264T (=DSM 44701T), isolated from a smear-ripened cheese.</title>
        <authorList>
            <consortium name="US DOE Joint Genome Institute (JGI-PGF)"/>
            <person name="Walter F."/>
            <person name="Albersmeier A."/>
            <person name="Kalinowski J."/>
            <person name="Ruckert C."/>
        </authorList>
    </citation>
    <scope>NUCLEOTIDE SEQUENCE</scope>
    <source>
        <strain evidence="4">JCM 4714</strain>
    </source>
</reference>
<keyword evidence="2" id="KW-1133">Transmembrane helix</keyword>
<feature type="region of interest" description="Disordered" evidence="1">
    <location>
        <begin position="1"/>
        <end position="33"/>
    </location>
</feature>
<dbReference type="PANTHER" id="PTHR46438:SF11">
    <property type="entry name" value="LIPASE-RELATED"/>
    <property type="match status" value="1"/>
</dbReference>
<name>A0A918YTZ2_9ACTN</name>
<proteinExistence type="predicted"/>
<protein>
    <recommendedName>
        <fullName evidence="3">AB hydrolase-1 domain-containing protein</fullName>
    </recommendedName>
</protein>
<feature type="compositionally biased region" description="Basic residues" evidence="1">
    <location>
        <begin position="24"/>
        <end position="33"/>
    </location>
</feature>
<dbReference type="InterPro" id="IPR029058">
    <property type="entry name" value="AB_hydrolase_fold"/>
</dbReference>
<dbReference type="Proteomes" id="UP000655443">
    <property type="component" value="Unassembled WGS sequence"/>
</dbReference>
<evidence type="ECO:0000313" key="5">
    <source>
        <dbReference type="Proteomes" id="UP000655443"/>
    </source>
</evidence>
<comment type="caution">
    <text evidence="4">The sequence shown here is derived from an EMBL/GenBank/DDBJ whole genome shotgun (WGS) entry which is preliminary data.</text>
</comment>
<dbReference type="InterPro" id="IPR000073">
    <property type="entry name" value="AB_hydrolase_1"/>
</dbReference>
<evidence type="ECO:0000313" key="4">
    <source>
        <dbReference type="EMBL" id="GHE15117.1"/>
    </source>
</evidence>
<evidence type="ECO:0000256" key="1">
    <source>
        <dbReference type="SAM" id="MobiDB-lite"/>
    </source>
</evidence>
<evidence type="ECO:0000256" key="2">
    <source>
        <dbReference type="SAM" id="Phobius"/>
    </source>
</evidence>
<feature type="domain" description="AB hydrolase-1" evidence="3">
    <location>
        <begin position="86"/>
        <end position="317"/>
    </location>
</feature>
<sequence>MDEKTTAPHSQPARSHPDTPPGKPRGRRSRSRRRRITVLAVGVLTALLTLNTVSVLTQTADASGAHLVHIPGGDLNVVQDGPPDAPTVVLIHGLGGSTSWWAPVLPALRDLHVVRVDLLGHGGSAKPADGYGIADQARRVGTALDRLGVRRATVVGHSTGGAVATSLAEQRSDLVAAIALIDAGPRLDAYIGGSFVDNLVTTPVVGQLIWRLRTDSTVRAALSTAFTRKVAVPDRIVSDIRGMTYRSLTATDEASSAYLKERPLPDRLAGLGLPTLVIFGSRDRRWQPSSAQDYRRVPNARIVILEGVGHTPMFEDPDATGALLHGFATETAPH</sequence>
<dbReference type="AlphaFoldDB" id="A0A918YTZ2"/>
<keyword evidence="2" id="KW-0472">Membrane</keyword>